<dbReference type="PROSITE" id="PS50949">
    <property type="entry name" value="HTH_GNTR"/>
    <property type="match status" value="1"/>
</dbReference>
<dbReference type="EMBL" id="SMLK01000007">
    <property type="protein sequence ID" value="TFY97704.1"/>
    <property type="molecule type" value="Genomic_DNA"/>
</dbReference>
<dbReference type="Pfam" id="PF00392">
    <property type="entry name" value="GntR"/>
    <property type="match status" value="2"/>
</dbReference>
<dbReference type="Gene3D" id="1.20.120.530">
    <property type="entry name" value="GntR ligand-binding domain-like"/>
    <property type="match status" value="1"/>
</dbReference>
<evidence type="ECO:0000313" key="6">
    <source>
        <dbReference type="Proteomes" id="UP000297839"/>
    </source>
</evidence>
<keyword evidence="2" id="KW-0238">DNA-binding</keyword>
<reference evidence="5 6" key="1">
    <citation type="submission" date="2019-03" db="EMBL/GenBank/DDBJ databases">
        <title>Ramlibacter sp. 18x22-1, whole genome shotgun sequence.</title>
        <authorList>
            <person name="Zhang X."/>
            <person name="Feng G."/>
            <person name="Zhu H."/>
        </authorList>
    </citation>
    <scope>NUCLEOTIDE SEQUENCE [LARGE SCALE GENOMIC DNA]</scope>
    <source>
        <strain evidence="5 6">18x22-1</strain>
    </source>
</reference>
<dbReference type="SMART" id="SM00345">
    <property type="entry name" value="HTH_GNTR"/>
    <property type="match status" value="2"/>
</dbReference>
<evidence type="ECO:0000259" key="4">
    <source>
        <dbReference type="PROSITE" id="PS50949"/>
    </source>
</evidence>
<accession>A0A4Z0BHV5</accession>
<dbReference type="PRINTS" id="PR00035">
    <property type="entry name" value="HTHGNTR"/>
</dbReference>
<dbReference type="GO" id="GO:0003700">
    <property type="term" value="F:DNA-binding transcription factor activity"/>
    <property type="evidence" value="ECO:0007669"/>
    <property type="project" value="InterPro"/>
</dbReference>
<keyword evidence="6" id="KW-1185">Reference proteome</keyword>
<evidence type="ECO:0000256" key="1">
    <source>
        <dbReference type="ARBA" id="ARBA00023015"/>
    </source>
</evidence>
<feature type="domain" description="HTH gntR-type" evidence="4">
    <location>
        <begin position="12"/>
        <end position="79"/>
    </location>
</feature>
<dbReference type="SMART" id="SM00895">
    <property type="entry name" value="FCD"/>
    <property type="match status" value="1"/>
</dbReference>
<name>A0A4Z0BHV5_9BURK</name>
<comment type="caution">
    <text evidence="5">The sequence shown here is derived from an EMBL/GenBank/DDBJ whole genome shotgun (WGS) entry which is preliminary data.</text>
</comment>
<evidence type="ECO:0000256" key="3">
    <source>
        <dbReference type="ARBA" id="ARBA00023163"/>
    </source>
</evidence>
<dbReference type="RefSeq" id="WP_135251257.1">
    <property type="nucleotide sequence ID" value="NZ_SMLK01000007.1"/>
</dbReference>
<dbReference type="InterPro" id="IPR036390">
    <property type="entry name" value="WH_DNA-bd_sf"/>
</dbReference>
<evidence type="ECO:0000256" key="2">
    <source>
        <dbReference type="ARBA" id="ARBA00023125"/>
    </source>
</evidence>
<dbReference type="SUPFAM" id="SSF48008">
    <property type="entry name" value="GntR ligand-binding domain-like"/>
    <property type="match status" value="1"/>
</dbReference>
<dbReference type="AlphaFoldDB" id="A0A4Z0BHV5"/>
<dbReference type="InterPro" id="IPR036388">
    <property type="entry name" value="WH-like_DNA-bd_sf"/>
</dbReference>
<dbReference type="GO" id="GO:0003677">
    <property type="term" value="F:DNA binding"/>
    <property type="evidence" value="ECO:0007669"/>
    <property type="project" value="UniProtKB-KW"/>
</dbReference>
<proteinExistence type="predicted"/>
<keyword evidence="1" id="KW-0805">Transcription regulation</keyword>
<dbReference type="SUPFAM" id="SSF46785">
    <property type="entry name" value="Winged helix' DNA-binding domain"/>
    <property type="match status" value="2"/>
</dbReference>
<protein>
    <submittedName>
        <fullName evidence="5">GntR family transcriptional regulator</fullName>
    </submittedName>
</protein>
<dbReference type="Pfam" id="PF07729">
    <property type="entry name" value="FCD"/>
    <property type="match status" value="1"/>
</dbReference>
<organism evidence="5 6">
    <name type="scientific">Ramlibacter humi</name>
    <dbReference type="NCBI Taxonomy" id="2530451"/>
    <lineage>
        <taxon>Bacteria</taxon>
        <taxon>Pseudomonadati</taxon>
        <taxon>Pseudomonadota</taxon>
        <taxon>Betaproteobacteria</taxon>
        <taxon>Burkholderiales</taxon>
        <taxon>Comamonadaceae</taxon>
        <taxon>Ramlibacter</taxon>
    </lineage>
</organism>
<evidence type="ECO:0000313" key="5">
    <source>
        <dbReference type="EMBL" id="TFY97704.1"/>
    </source>
</evidence>
<dbReference type="Proteomes" id="UP000297839">
    <property type="component" value="Unassembled WGS sequence"/>
</dbReference>
<dbReference type="InterPro" id="IPR000524">
    <property type="entry name" value="Tscrpt_reg_HTH_GntR"/>
</dbReference>
<dbReference type="PANTHER" id="PTHR43537">
    <property type="entry name" value="TRANSCRIPTIONAL REGULATOR, GNTR FAMILY"/>
    <property type="match status" value="1"/>
</dbReference>
<dbReference type="InterPro" id="IPR011711">
    <property type="entry name" value="GntR_C"/>
</dbReference>
<keyword evidence="3" id="KW-0804">Transcription</keyword>
<dbReference type="OrthoDB" id="8960174at2"/>
<gene>
    <name evidence="5" type="ORF">EZ216_18445</name>
</gene>
<dbReference type="Gene3D" id="1.10.10.10">
    <property type="entry name" value="Winged helix-like DNA-binding domain superfamily/Winged helix DNA-binding domain"/>
    <property type="match status" value="2"/>
</dbReference>
<dbReference type="InterPro" id="IPR008920">
    <property type="entry name" value="TF_FadR/GntR_C"/>
</dbReference>
<sequence length="314" mass="35584">MVKRAEPPSNVSRLAPALAGRIAGMIRREGFPIGHRLTEQALCDELGVSRSPVRKALQYLATTGVVRSEPNKGFQVAKPASALASLSLPQPSDSDEAIYMLVADERLAAKLGDEVTESELMDRYGTTRLQVQRVLNRMAREGIVERKAGRGWAFEPMLNTPEAYRESYRFRMIIEPASLLEPGYAVDKAELEKCYREQMELLEGGLDKWPRSQLFPPGVQLHEVIVAGAHNRLLLDSLRKVNQLRRLVEYRAKLDRTRMREQCEEHLVLIDLVRRDERMEAAHYLRQHLDGARRRKAGQEAVLDAATAARRIKP</sequence>
<dbReference type="PANTHER" id="PTHR43537:SF5">
    <property type="entry name" value="UXU OPERON TRANSCRIPTIONAL REGULATOR"/>
    <property type="match status" value="1"/>
</dbReference>